<dbReference type="Pfam" id="PF00743">
    <property type="entry name" value="FMO-like"/>
    <property type="match status" value="1"/>
</dbReference>
<dbReference type="Proteomes" id="UP000566324">
    <property type="component" value="Unassembled WGS sequence"/>
</dbReference>
<keyword evidence="4" id="KW-0503">Monooxygenase</keyword>
<evidence type="ECO:0000313" key="5">
    <source>
        <dbReference type="Proteomes" id="UP000566324"/>
    </source>
</evidence>
<dbReference type="EMBL" id="JACHNZ010000009">
    <property type="protein sequence ID" value="MBB4631461.1"/>
    <property type="molecule type" value="Genomic_DNA"/>
</dbReference>
<dbReference type="PANTHER" id="PTHR42877">
    <property type="entry name" value="L-ORNITHINE N(5)-MONOOXYGENASE-RELATED"/>
    <property type="match status" value="1"/>
</dbReference>
<dbReference type="InterPro" id="IPR020946">
    <property type="entry name" value="Flavin_mOase-like"/>
</dbReference>
<reference evidence="4 5" key="1">
    <citation type="submission" date="2020-08" db="EMBL/GenBank/DDBJ databases">
        <title>Genomic Encyclopedia of Type Strains, Phase IV (KMG-IV): sequencing the most valuable type-strain genomes for metagenomic binning, comparative biology and taxonomic classification.</title>
        <authorList>
            <person name="Goeker M."/>
        </authorList>
    </citation>
    <scope>NUCLEOTIDE SEQUENCE [LARGE SCALE GENOMIC DNA]</scope>
    <source>
        <strain evidence="4 5">DSM 17328</strain>
    </source>
</reference>
<evidence type="ECO:0000256" key="1">
    <source>
        <dbReference type="ARBA" id="ARBA00022630"/>
    </source>
</evidence>
<dbReference type="InterPro" id="IPR051209">
    <property type="entry name" value="FAD-bind_Monooxygenase_sf"/>
</dbReference>
<dbReference type="PANTHER" id="PTHR42877:SF4">
    <property type="entry name" value="FAD_NAD(P)-BINDING DOMAIN-CONTAINING PROTEIN-RELATED"/>
    <property type="match status" value="1"/>
</dbReference>
<evidence type="ECO:0000313" key="4">
    <source>
        <dbReference type="EMBL" id="MBB4631461.1"/>
    </source>
</evidence>
<keyword evidence="3 4" id="KW-0560">Oxidoreductase</keyword>
<dbReference type="EC" id="1.14.13.84" evidence="4"/>
<protein>
    <submittedName>
        <fullName evidence="4">4-hydroxyacetophenone monooxygenase</fullName>
        <ecNumber evidence="4">1.14.13.84</ecNumber>
    </submittedName>
</protein>
<accession>A0A7W7F5M8</accession>
<dbReference type="PRINTS" id="PR00411">
    <property type="entry name" value="PNDRDTASEI"/>
</dbReference>
<keyword evidence="2" id="KW-0274">FAD</keyword>
<organism evidence="4 5">
    <name type="scientific">Sphingosinicella soli</name>
    <dbReference type="NCBI Taxonomy" id="333708"/>
    <lineage>
        <taxon>Bacteria</taxon>
        <taxon>Pseudomonadati</taxon>
        <taxon>Pseudomonadota</taxon>
        <taxon>Alphaproteobacteria</taxon>
        <taxon>Sphingomonadales</taxon>
        <taxon>Sphingosinicellaceae</taxon>
        <taxon>Sphingosinicella</taxon>
    </lineage>
</organism>
<dbReference type="SUPFAM" id="SSF51905">
    <property type="entry name" value="FAD/NAD(P)-binding domain"/>
    <property type="match status" value="2"/>
</dbReference>
<keyword evidence="1" id="KW-0285">Flavoprotein</keyword>
<evidence type="ECO:0000256" key="3">
    <source>
        <dbReference type="ARBA" id="ARBA00023002"/>
    </source>
</evidence>
<dbReference type="Gene3D" id="3.50.50.60">
    <property type="entry name" value="FAD/NAD(P)-binding domain"/>
    <property type="match status" value="2"/>
</dbReference>
<dbReference type="RefSeq" id="WP_243451715.1">
    <property type="nucleotide sequence ID" value="NZ_JACHNZ010000009.1"/>
</dbReference>
<evidence type="ECO:0000256" key="2">
    <source>
        <dbReference type="ARBA" id="ARBA00022827"/>
    </source>
</evidence>
<proteinExistence type="predicted"/>
<keyword evidence="5" id="KW-1185">Reference proteome</keyword>
<dbReference type="GO" id="GO:0050660">
    <property type="term" value="F:flavin adenine dinucleotide binding"/>
    <property type="evidence" value="ECO:0007669"/>
    <property type="project" value="InterPro"/>
</dbReference>
<sequence length="642" mass="71634">MEKITDRPSADTAVDLVRLRAGVDQGNIPSLLMCLYQMTGEAKWLAEPFVPRRGKGLDDNDSAGLPEDIQQQIRDAAYDAIVGWLNGRDFVLPRPGNAELARMLSIAMVEDVPPEYGDVVASAMRLEDEMPAPVPPRPLSAIVIGAGVSGICAAINLAAMGIDCRIFEKNTQFGGTWWENRYPGCGVDTPNLTYTFSFRGADWSKYFPLRDEISSYLVDTAREHGLEGRVSFETSVQKAEWIESENRWKVTVTNKGGQTEYHHADIIFSAVGILNTPLVPKIPGLEGFTGRVVHTSDWPEDLDVSGKRVAVVGNGASAMQVVPAIAGSVAELTIFARSKQWAAPFPQFRKPVPEGVRYLLQVVPLYRAWYEQRLSWTFNDRVHGTLFRDPDWHDPARAVNAINDGHREYFTRYVMDELGDRQDLLPHVLPDYPPFAKRMLLDNGWYRTLRRDNVRLIPERLAEIQGDRLVADSGEGVSADILILATGFQAANVLGSYEVVGRGGRVLSDFWDGDNAAAYLGTVVAGFPNFFILLGPNVGAGHGGSMIRSIENQTHYALRIVEEMIRQNAAAVEVKEQVYADYSDRVDAAHEKLVWTHPGTENWYRNTRGRIVAITPWRNDAFWRMTRKADPADFLFKHTVNS</sequence>
<dbReference type="GO" id="GO:0033767">
    <property type="term" value="F:4-hydroxyacetophenone monooxygenase activity"/>
    <property type="evidence" value="ECO:0007669"/>
    <property type="project" value="UniProtKB-EC"/>
</dbReference>
<dbReference type="GO" id="GO:0004499">
    <property type="term" value="F:N,N-dimethylaniline monooxygenase activity"/>
    <property type="evidence" value="ECO:0007669"/>
    <property type="project" value="InterPro"/>
</dbReference>
<gene>
    <name evidence="4" type="ORF">GGQ98_001070</name>
</gene>
<name>A0A7W7F5M8_9SPHN</name>
<comment type="caution">
    <text evidence="4">The sequence shown here is derived from an EMBL/GenBank/DDBJ whole genome shotgun (WGS) entry which is preliminary data.</text>
</comment>
<dbReference type="PRINTS" id="PR00368">
    <property type="entry name" value="FADPNR"/>
</dbReference>
<dbReference type="AlphaFoldDB" id="A0A7W7F5M8"/>
<dbReference type="GO" id="GO:0050661">
    <property type="term" value="F:NADP binding"/>
    <property type="evidence" value="ECO:0007669"/>
    <property type="project" value="InterPro"/>
</dbReference>
<dbReference type="InterPro" id="IPR036188">
    <property type="entry name" value="FAD/NAD-bd_sf"/>
</dbReference>